<feature type="signal peptide" evidence="1">
    <location>
        <begin position="1"/>
        <end position="23"/>
    </location>
</feature>
<dbReference type="OrthoDB" id="516973at2"/>
<evidence type="ECO:0000259" key="2">
    <source>
        <dbReference type="PROSITE" id="PS50927"/>
    </source>
</evidence>
<sequence>MSARRTLSALAAAGLAAATLAVAAPAATAAPPGPELLAGETLSAGQSLSATYAEEPEATFELAMQTDGNLVLYVKAAGAELALWSSGTEGHPGARLVQQGDGNAVVYTADGRALWQSGTFDRAGARLVVQGDGNVVVYAGTTPTWQSGTYLVRSLLVPGEGLLPGEDLVSYDRQYRVVMQEDGNLVGYTPEGRAYWHTGTAGHPGAALVLQEDGNLVVYAADGSALWSSGTADQQVEALNLYPGGWLVLFGAEFATVPWLVEGPGPAPVDGDLGSFGF</sequence>
<dbReference type="Gene3D" id="2.90.10.30">
    <property type="match status" value="1"/>
</dbReference>
<dbReference type="InterPro" id="IPR001480">
    <property type="entry name" value="Bulb-type_lectin_dom"/>
</dbReference>
<name>A0A1I0Y2A6_9CELL</name>
<keyword evidence="1" id="KW-0732">Signal</keyword>
<keyword evidence="4" id="KW-1185">Reference proteome</keyword>
<dbReference type="PROSITE" id="PS50927">
    <property type="entry name" value="BULB_LECTIN"/>
    <property type="match status" value="2"/>
</dbReference>
<dbReference type="SMART" id="SM00108">
    <property type="entry name" value="B_lectin"/>
    <property type="match status" value="2"/>
</dbReference>
<feature type="domain" description="Bulb-type lectin" evidence="2">
    <location>
        <begin position="33"/>
        <end position="150"/>
    </location>
</feature>
<dbReference type="EMBL" id="FOKA01000006">
    <property type="protein sequence ID" value="SFB07499.1"/>
    <property type="molecule type" value="Genomic_DNA"/>
</dbReference>
<dbReference type="STRING" id="988821.SAMN05421867_106140"/>
<dbReference type="RefSeq" id="WP_090032354.1">
    <property type="nucleotide sequence ID" value="NZ_BONM01000021.1"/>
</dbReference>
<keyword evidence="3" id="KW-0430">Lectin</keyword>
<feature type="chain" id="PRO_5038938088" evidence="1">
    <location>
        <begin position="24"/>
        <end position="278"/>
    </location>
</feature>
<dbReference type="InterPro" id="IPR006311">
    <property type="entry name" value="TAT_signal"/>
</dbReference>
<dbReference type="Gene3D" id="2.90.10.10">
    <property type="entry name" value="Bulb-type lectin domain"/>
    <property type="match status" value="2"/>
</dbReference>
<dbReference type="CDD" id="cd00028">
    <property type="entry name" value="B_lectin"/>
    <property type="match status" value="1"/>
</dbReference>
<protein>
    <submittedName>
        <fullName evidence="3">D-mannose binding lectin</fullName>
    </submittedName>
</protein>
<evidence type="ECO:0000256" key="1">
    <source>
        <dbReference type="SAM" id="SignalP"/>
    </source>
</evidence>
<evidence type="ECO:0000313" key="4">
    <source>
        <dbReference type="Proteomes" id="UP000199012"/>
    </source>
</evidence>
<dbReference type="SUPFAM" id="SSF51110">
    <property type="entry name" value="alpha-D-mannose-specific plant lectins"/>
    <property type="match status" value="2"/>
</dbReference>
<organism evidence="3 4">
    <name type="scientific">Cellulomonas marina</name>
    <dbReference type="NCBI Taxonomy" id="988821"/>
    <lineage>
        <taxon>Bacteria</taxon>
        <taxon>Bacillati</taxon>
        <taxon>Actinomycetota</taxon>
        <taxon>Actinomycetes</taxon>
        <taxon>Micrococcales</taxon>
        <taxon>Cellulomonadaceae</taxon>
        <taxon>Cellulomonas</taxon>
    </lineage>
</organism>
<evidence type="ECO:0000313" key="3">
    <source>
        <dbReference type="EMBL" id="SFB07499.1"/>
    </source>
</evidence>
<gene>
    <name evidence="3" type="ORF">SAMN05421867_106140</name>
</gene>
<dbReference type="Proteomes" id="UP000199012">
    <property type="component" value="Unassembled WGS sequence"/>
</dbReference>
<accession>A0A1I0Y2A6</accession>
<reference evidence="3 4" key="1">
    <citation type="submission" date="2016-10" db="EMBL/GenBank/DDBJ databases">
        <authorList>
            <person name="de Groot N.N."/>
        </authorList>
    </citation>
    <scope>NUCLEOTIDE SEQUENCE [LARGE SCALE GENOMIC DNA]</scope>
    <source>
        <strain evidence="3 4">CGMCC 4.6945</strain>
    </source>
</reference>
<dbReference type="InterPro" id="IPR036426">
    <property type="entry name" value="Bulb-type_lectin_dom_sf"/>
</dbReference>
<dbReference type="GO" id="GO:0030246">
    <property type="term" value="F:carbohydrate binding"/>
    <property type="evidence" value="ECO:0007669"/>
    <property type="project" value="UniProtKB-KW"/>
</dbReference>
<proteinExistence type="predicted"/>
<dbReference type="PROSITE" id="PS51318">
    <property type="entry name" value="TAT"/>
    <property type="match status" value="1"/>
</dbReference>
<dbReference type="AlphaFoldDB" id="A0A1I0Y2A6"/>
<feature type="domain" description="Bulb-type lectin" evidence="2">
    <location>
        <begin position="153"/>
        <end position="262"/>
    </location>
</feature>